<evidence type="ECO:0000313" key="9">
    <source>
        <dbReference type="Proteomes" id="UP001597296"/>
    </source>
</evidence>
<proteinExistence type="inferred from homology"/>
<organism evidence="8 9">
    <name type="scientific">Phaeospirillum tilakii</name>
    <dbReference type="NCBI Taxonomy" id="741673"/>
    <lineage>
        <taxon>Bacteria</taxon>
        <taxon>Pseudomonadati</taxon>
        <taxon>Pseudomonadota</taxon>
        <taxon>Alphaproteobacteria</taxon>
        <taxon>Rhodospirillales</taxon>
        <taxon>Rhodospirillaceae</taxon>
        <taxon>Phaeospirillum</taxon>
    </lineage>
</organism>
<comment type="caution">
    <text evidence="8">The sequence shown here is derived from an EMBL/GenBank/DDBJ whole genome shotgun (WGS) entry which is preliminary data.</text>
</comment>
<evidence type="ECO:0000256" key="4">
    <source>
        <dbReference type="ARBA" id="ARBA00022989"/>
    </source>
</evidence>
<dbReference type="InterPro" id="IPR037294">
    <property type="entry name" value="ABC_BtuC-like"/>
</dbReference>
<gene>
    <name evidence="8" type="ORF">ACFSNB_18190</name>
</gene>
<evidence type="ECO:0000313" key="8">
    <source>
        <dbReference type="EMBL" id="MFD2235731.1"/>
    </source>
</evidence>
<dbReference type="PANTHER" id="PTHR30477:SF19">
    <property type="entry name" value="METAL ABC TRANSPORTER PERMEASE"/>
    <property type="match status" value="1"/>
</dbReference>
<dbReference type="PANTHER" id="PTHR30477">
    <property type="entry name" value="ABC-TRANSPORTER METAL-BINDING PROTEIN"/>
    <property type="match status" value="1"/>
</dbReference>
<keyword evidence="4 7" id="KW-1133">Transmembrane helix</keyword>
<dbReference type="Pfam" id="PF00950">
    <property type="entry name" value="ABC-3"/>
    <property type="match status" value="2"/>
</dbReference>
<feature type="transmembrane region" description="Helical" evidence="7">
    <location>
        <begin position="228"/>
        <end position="248"/>
    </location>
</feature>
<dbReference type="EMBL" id="JBHUIY010000069">
    <property type="protein sequence ID" value="MFD2235731.1"/>
    <property type="molecule type" value="Genomic_DNA"/>
</dbReference>
<feature type="transmembrane region" description="Helical" evidence="7">
    <location>
        <begin position="161"/>
        <end position="189"/>
    </location>
</feature>
<dbReference type="SUPFAM" id="SSF81345">
    <property type="entry name" value="ABC transporter involved in vitamin B12 uptake, BtuC"/>
    <property type="match status" value="1"/>
</dbReference>
<feature type="transmembrane region" description="Helical" evidence="7">
    <location>
        <begin position="95"/>
        <end position="113"/>
    </location>
</feature>
<protein>
    <submittedName>
        <fullName evidence="8">Metal ABC transporter permease</fullName>
    </submittedName>
</protein>
<feature type="transmembrane region" description="Helical" evidence="7">
    <location>
        <begin position="125"/>
        <end position="149"/>
    </location>
</feature>
<evidence type="ECO:0000256" key="1">
    <source>
        <dbReference type="ARBA" id="ARBA00004141"/>
    </source>
</evidence>
<reference evidence="9" key="1">
    <citation type="journal article" date="2019" name="Int. J. Syst. Evol. Microbiol.">
        <title>The Global Catalogue of Microorganisms (GCM) 10K type strain sequencing project: providing services to taxonomists for standard genome sequencing and annotation.</title>
        <authorList>
            <consortium name="The Broad Institute Genomics Platform"/>
            <consortium name="The Broad Institute Genome Sequencing Center for Infectious Disease"/>
            <person name="Wu L."/>
            <person name="Ma J."/>
        </authorList>
    </citation>
    <scope>NUCLEOTIDE SEQUENCE [LARGE SCALE GENOMIC DNA]</scope>
    <source>
        <strain evidence="9">KCTC 15012</strain>
    </source>
</reference>
<dbReference type="Proteomes" id="UP001597296">
    <property type="component" value="Unassembled WGS sequence"/>
</dbReference>
<sequence>MPSAADLVILVPALCAGALVLATHVPLGRLVLERGIVFIDLAIAQTAGLGGALAQALGWETDGLALQLSAFGAALAAALLLHWTERKLAAVQEAVIGVVFVATASLEILLTSFNPHGAEHLKDLLAGQILWVGPAQLGLAALATLPLLVGLARFDLRHHRALFYPLFAAAVTVSVQLVGVYLVFASLILPALAGRGRQHSLRVGVLVGSLGYLLGGFASLVWDLPTGAVIVCALALCAAPWIHPGIMLRLSP</sequence>
<feature type="transmembrane region" description="Helical" evidence="7">
    <location>
        <begin position="201"/>
        <end position="222"/>
    </location>
</feature>
<keyword evidence="9" id="KW-1185">Reference proteome</keyword>
<keyword evidence="6" id="KW-0813">Transport</keyword>
<evidence type="ECO:0000256" key="2">
    <source>
        <dbReference type="ARBA" id="ARBA00008034"/>
    </source>
</evidence>
<keyword evidence="3 6" id="KW-0812">Transmembrane</keyword>
<evidence type="ECO:0000256" key="5">
    <source>
        <dbReference type="ARBA" id="ARBA00023136"/>
    </source>
</evidence>
<keyword evidence="5 7" id="KW-0472">Membrane</keyword>
<dbReference type="InterPro" id="IPR001626">
    <property type="entry name" value="ABC_TroCD"/>
</dbReference>
<evidence type="ECO:0000256" key="7">
    <source>
        <dbReference type="SAM" id="Phobius"/>
    </source>
</evidence>
<feature type="transmembrane region" description="Helical" evidence="7">
    <location>
        <begin position="38"/>
        <end position="57"/>
    </location>
</feature>
<evidence type="ECO:0000256" key="3">
    <source>
        <dbReference type="ARBA" id="ARBA00022692"/>
    </source>
</evidence>
<accession>A0ABW5CHI2</accession>
<comment type="subcellular location">
    <subcellularLocation>
        <location evidence="6">Cell membrane</location>
        <topology evidence="6">Multi-pass membrane protein</topology>
    </subcellularLocation>
    <subcellularLocation>
        <location evidence="1">Membrane</location>
        <topology evidence="1">Multi-pass membrane protein</topology>
    </subcellularLocation>
</comment>
<name>A0ABW5CHI2_9PROT</name>
<comment type="similarity">
    <text evidence="2 6">Belongs to the ABC-3 integral membrane protein family.</text>
</comment>
<dbReference type="RefSeq" id="WP_377319169.1">
    <property type="nucleotide sequence ID" value="NZ_JBHUIY010000069.1"/>
</dbReference>
<feature type="transmembrane region" description="Helical" evidence="7">
    <location>
        <begin position="64"/>
        <end position="83"/>
    </location>
</feature>
<evidence type="ECO:0000256" key="6">
    <source>
        <dbReference type="RuleBase" id="RU003943"/>
    </source>
</evidence>